<gene>
    <name evidence="1" type="ordered locus">APA01_26900</name>
</gene>
<protein>
    <submittedName>
        <fullName evidence="1">Uncharacterized protein</fullName>
    </submittedName>
</protein>
<evidence type="ECO:0000313" key="1">
    <source>
        <dbReference type="EMBL" id="BAI00782.1"/>
    </source>
</evidence>
<dbReference type="STRING" id="634452.APA01_26900"/>
<reference evidence="1 2" key="1">
    <citation type="journal article" date="2009" name="Nucleic Acids Res.">
        <title>Whole-genome analyses reveal genetic instability of Acetobacter pasteurianus.</title>
        <authorList>
            <person name="Azuma Y."/>
            <person name="Hosoyama A."/>
            <person name="Matsutani M."/>
            <person name="Furuya N."/>
            <person name="Horikawa H."/>
            <person name="Harada T."/>
            <person name="Hirakawa H."/>
            <person name="Kuhara S."/>
            <person name="Matsushita K."/>
            <person name="Fujita N."/>
            <person name="Shirai M."/>
        </authorList>
    </citation>
    <scope>NUCLEOTIDE SEQUENCE [LARGE SCALE GENOMIC DNA]</scope>
    <source>
        <strain evidence="2">NBRC 105184 / IFO 3283-01</strain>
    </source>
</reference>
<organism evidence="1 2">
    <name type="scientific">Acetobacter pasteurianus (strain NBRC 105184 / IFO 3283-01)</name>
    <dbReference type="NCBI Taxonomy" id="634452"/>
    <lineage>
        <taxon>Bacteria</taxon>
        <taxon>Pseudomonadati</taxon>
        <taxon>Pseudomonadota</taxon>
        <taxon>Alphaproteobacteria</taxon>
        <taxon>Acetobacterales</taxon>
        <taxon>Acetobacteraceae</taxon>
        <taxon>Acetobacter</taxon>
    </lineage>
</organism>
<dbReference type="EMBL" id="AP011121">
    <property type="protein sequence ID" value="BAI00782.1"/>
    <property type="molecule type" value="Genomic_DNA"/>
</dbReference>
<sequence>MHLRGAVSLFSGWRFLFYGLLDFAGGKLLIYDSMDSVLIMVARPIFTISINPCSFKR</sequence>
<name>C7JH47_ACEP3</name>
<accession>C7JH47</accession>
<dbReference type="HOGENOM" id="CLU_2985937_0_0_5"/>
<dbReference type="KEGG" id="apt:APA01_26900"/>
<dbReference type="Proteomes" id="UP000000948">
    <property type="component" value="Chromosome"/>
</dbReference>
<dbReference type="AlphaFoldDB" id="C7JH47"/>
<evidence type="ECO:0000313" key="2">
    <source>
        <dbReference type="Proteomes" id="UP000000948"/>
    </source>
</evidence>
<proteinExistence type="predicted"/>